<dbReference type="Pfam" id="PF00931">
    <property type="entry name" value="NB-ARC"/>
    <property type="match status" value="1"/>
</dbReference>
<evidence type="ECO:0000313" key="12">
    <source>
        <dbReference type="EMBL" id="KAG8378819.1"/>
    </source>
</evidence>
<dbReference type="GO" id="GO:0098542">
    <property type="term" value="P:defense response to other organism"/>
    <property type="evidence" value="ECO:0007669"/>
    <property type="project" value="TreeGrafter"/>
</dbReference>
<proteinExistence type="inferred from homology"/>
<evidence type="ECO:0000256" key="9">
    <source>
        <dbReference type="SAM" id="Coils"/>
    </source>
</evidence>
<evidence type="ECO:0000256" key="5">
    <source>
        <dbReference type="ARBA" id="ARBA00022737"/>
    </source>
</evidence>
<sequence length="540" mass="61484">MAVAAYASVLSVLHVLNQIQHPVHLRLLLNTNKIQTLHEHVSFLQEFLEIPLGANSEDIEDLTRQIAEVANEAEDISDFHVVNQLDEENEEKCDIIETHVVDQLLEGSENKTDTRLSSSFCQDIDKVIEKIDSIKKKLTMVKGKCVVQGQQSRASVTASPSRLPSNGRKNTMVGFDDHLVRIMDKLTGHQLNLEIIPIAGMGVSQQYSVREILQGILQGIGVFEDSFELGTRLYQHLSGRRYLIVMDDMWSTEAWDDLRLFFPDNRKGSRIMITTRLLDVAISLSSRNLYSMDFLDEDKSWGLLCEKAFSQGSASPELEDIGKKIARSCRGLPLAIVVIGGLLGNSNMTREYWEFIAENVISYANSENDEHCLKIVALSYNHLPIHLKPCFLYMRAFPEDHEVPVSELIKFWVAEGFLKPITTKTFAEEYLKSLIDRSLILIRRRGRTGKIRTCGVHDVLRDLCLRESRKEQFFGLPKVQHPIYFARERGEHACFLCCKRVMQEMIHLPRVHLDSGSTSLISSFVCNSCRIICPQYICLR</sequence>
<dbReference type="PRINTS" id="PR00364">
    <property type="entry name" value="DISEASERSIST"/>
</dbReference>
<evidence type="ECO:0000256" key="2">
    <source>
        <dbReference type="ARBA" id="ARBA00008894"/>
    </source>
</evidence>
<protein>
    <submittedName>
        <fullName evidence="12">Uncharacterized protein</fullName>
    </submittedName>
</protein>
<evidence type="ECO:0000256" key="6">
    <source>
        <dbReference type="ARBA" id="ARBA00022741"/>
    </source>
</evidence>
<dbReference type="PANTHER" id="PTHR23155:SF1152">
    <property type="entry name" value="AAA+ ATPASE DOMAIN-CONTAINING PROTEIN"/>
    <property type="match status" value="1"/>
</dbReference>
<dbReference type="Gene3D" id="1.10.10.10">
    <property type="entry name" value="Winged helix-like DNA-binding domain superfamily/Winged helix DNA-binding domain"/>
    <property type="match status" value="1"/>
</dbReference>
<keyword evidence="9" id="KW-0175">Coiled coil</keyword>
<dbReference type="InterPro" id="IPR002182">
    <property type="entry name" value="NB-ARC"/>
</dbReference>
<comment type="caution">
    <text evidence="12">The sequence shown here is derived from an EMBL/GenBank/DDBJ whole genome shotgun (WGS) entry which is preliminary data.</text>
</comment>
<evidence type="ECO:0000256" key="7">
    <source>
        <dbReference type="ARBA" id="ARBA00022821"/>
    </source>
</evidence>
<dbReference type="InterPro" id="IPR044974">
    <property type="entry name" value="Disease_R_plants"/>
</dbReference>
<dbReference type="InterPro" id="IPR058922">
    <property type="entry name" value="WHD_DRP"/>
</dbReference>
<keyword evidence="6" id="KW-0547">Nucleotide-binding</keyword>
<name>A0AAV6X8W6_9LAMI</name>
<dbReference type="InterPro" id="IPR036388">
    <property type="entry name" value="WH-like_DNA-bd_sf"/>
</dbReference>
<dbReference type="GO" id="GO:0005737">
    <property type="term" value="C:cytoplasm"/>
    <property type="evidence" value="ECO:0007669"/>
    <property type="project" value="UniProtKB-SubCell"/>
</dbReference>
<feature type="coiled-coil region" evidence="9">
    <location>
        <begin position="52"/>
        <end position="79"/>
    </location>
</feature>
<evidence type="ECO:0000259" key="11">
    <source>
        <dbReference type="Pfam" id="PF23559"/>
    </source>
</evidence>
<comment type="subcellular location">
    <subcellularLocation>
        <location evidence="1">Cytoplasm</location>
    </subcellularLocation>
</comment>
<keyword evidence="7" id="KW-0611">Plant defense</keyword>
<reference evidence="12" key="1">
    <citation type="submission" date="2019-10" db="EMBL/GenBank/DDBJ databases">
        <authorList>
            <person name="Zhang R."/>
            <person name="Pan Y."/>
            <person name="Wang J."/>
            <person name="Ma R."/>
            <person name="Yu S."/>
        </authorList>
    </citation>
    <scope>NUCLEOTIDE SEQUENCE</scope>
    <source>
        <strain evidence="12">LA-IB0</strain>
        <tissue evidence="12">Leaf</tissue>
    </source>
</reference>
<dbReference type="AlphaFoldDB" id="A0AAV6X8W6"/>
<dbReference type="Proteomes" id="UP000826271">
    <property type="component" value="Unassembled WGS sequence"/>
</dbReference>
<evidence type="ECO:0000256" key="3">
    <source>
        <dbReference type="ARBA" id="ARBA00022490"/>
    </source>
</evidence>
<dbReference type="Gene3D" id="1.10.8.430">
    <property type="entry name" value="Helical domain of apoptotic protease-activating factors"/>
    <property type="match status" value="1"/>
</dbReference>
<feature type="domain" description="NB-ARC" evidence="10">
    <location>
        <begin position="202"/>
        <end position="311"/>
    </location>
</feature>
<dbReference type="InterPro" id="IPR042197">
    <property type="entry name" value="Apaf_helical"/>
</dbReference>
<comment type="similarity">
    <text evidence="2">Belongs to the disease resistance NB-LRR family.</text>
</comment>
<dbReference type="SUPFAM" id="SSF52540">
    <property type="entry name" value="P-loop containing nucleoside triphosphate hydrolases"/>
    <property type="match status" value="1"/>
</dbReference>
<keyword evidence="13" id="KW-1185">Reference proteome</keyword>
<dbReference type="PANTHER" id="PTHR23155">
    <property type="entry name" value="DISEASE RESISTANCE PROTEIN RP"/>
    <property type="match status" value="1"/>
</dbReference>
<dbReference type="Gene3D" id="3.40.50.300">
    <property type="entry name" value="P-loop containing nucleotide triphosphate hydrolases"/>
    <property type="match status" value="1"/>
</dbReference>
<feature type="domain" description="Disease resistance protein winged helix" evidence="11">
    <location>
        <begin position="397"/>
        <end position="464"/>
    </location>
</feature>
<keyword evidence="4" id="KW-0433">Leucine-rich repeat</keyword>
<keyword evidence="5" id="KW-0677">Repeat</keyword>
<keyword evidence="3" id="KW-0963">Cytoplasm</keyword>
<organism evidence="12 13">
    <name type="scientific">Buddleja alternifolia</name>
    <dbReference type="NCBI Taxonomy" id="168488"/>
    <lineage>
        <taxon>Eukaryota</taxon>
        <taxon>Viridiplantae</taxon>
        <taxon>Streptophyta</taxon>
        <taxon>Embryophyta</taxon>
        <taxon>Tracheophyta</taxon>
        <taxon>Spermatophyta</taxon>
        <taxon>Magnoliopsida</taxon>
        <taxon>eudicotyledons</taxon>
        <taxon>Gunneridae</taxon>
        <taxon>Pentapetalae</taxon>
        <taxon>asterids</taxon>
        <taxon>lamiids</taxon>
        <taxon>Lamiales</taxon>
        <taxon>Scrophulariaceae</taxon>
        <taxon>Buddlejeae</taxon>
        <taxon>Buddleja</taxon>
    </lineage>
</organism>
<evidence type="ECO:0000256" key="8">
    <source>
        <dbReference type="ARBA" id="ARBA00022840"/>
    </source>
</evidence>
<dbReference type="Gene3D" id="1.20.5.4130">
    <property type="match status" value="2"/>
</dbReference>
<dbReference type="InterPro" id="IPR027417">
    <property type="entry name" value="P-loop_NTPase"/>
</dbReference>
<dbReference type="GO" id="GO:0043531">
    <property type="term" value="F:ADP binding"/>
    <property type="evidence" value="ECO:0007669"/>
    <property type="project" value="InterPro"/>
</dbReference>
<gene>
    <name evidence="12" type="ORF">BUALT_Bualt07G0024500</name>
</gene>
<evidence type="ECO:0000259" key="10">
    <source>
        <dbReference type="Pfam" id="PF00931"/>
    </source>
</evidence>
<accession>A0AAV6X8W6</accession>
<evidence type="ECO:0000256" key="4">
    <source>
        <dbReference type="ARBA" id="ARBA00022614"/>
    </source>
</evidence>
<dbReference type="GO" id="GO:0005524">
    <property type="term" value="F:ATP binding"/>
    <property type="evidence" value="ECO:0007669"/>
    <property type="project" value="UniProtKB-KW"/>
</dbReference>
<dbReference type="FunFam" id="1.10.10.10:FF:000322">
    <property type="entry name" value="Probable disease resistance protein At1g63360"/>
    <property type="match status" value="1"/>
</dbReference>
<dbReference type="EMBL" id="WHWC01000007">
    <property type="protein sequence ID" value="KAG8378819.1"/>
    <property type="molecule type" value="Genomic_DNA"/>
</dbReference>
<keyword evidence="8" id="KW-0067">ATP-binding</keyword>
<dbReference type="Pfam" id="PF23559">
    <property type="entry name" value="WHD_DRP"/>
    <property type="match status" value="1"/>
</dbReference>
<evidence type="ECO:0000313" key="13">
    <source>
        <dbReference type="Proteomes" id="UP000826271"/>
    </source>
</evidence>
<evidence type="ECO:0000256" key="1">
    <source>
        <dbReference type="ARBA" id="ARBA00004496"/>
    </source>
</evidence>